<organism evidence="2 3">
    <name type="scientific">Mycoplasma haemofelis (strain Langford 1)</name>
    <name type="common">Haemobartonella felis</name>
    <dbReference type="NCBI Taxonomy" id="941640"/>
    <lineage>
        <taxon>Bacteria</taxon>
        <taxon>Bacillati</taxon>
        <taxon>Mycoplasmatota</taxon>
        <taxon>Mollicutes</taxon>
        <taxon>Mycoplasmataceae</taxon>
        <taxon>Mycoplasma</taxon>
    </lineage>
</organism>
<name>E8ZHF9_MYCHL</name>
<feature type="region of interest" description="Disordered" evidence="1">
    <location>
        <begin position="42"/>
        <end position="61"/>
    </location>
</feature>
<dbReference type="KEGG" id="mha:HF1_05720"/>
<dbReference type="EMBL" id="FR773153">
    <property type="protein sequence ID" value="CBY92580.1"/>
    <property type="molecule type" value="Genomic_DNA"/>
</dbReference>
<evidence type="ECO:0000313" key="3">
    <source>
        <dbReference type="Proteomes" id="UP000008637"/>
    </source>
</evidence>
<keyword evidence="3" id="KW-1185">Reference proteome</keyword>
<accession>E8ZHF9</accession>
<dbReference type="Proteomes" id="UP000008637">
    <property type="component" value="Chromosome"/>
</dbReference>
<evidence type="ECO:0000256" key="1">
    <source>
        <dbReference type="SAM" id="MobiDB-lite"/>
    </source>
</evidence>
<sequence>MALSGYGFYYLFHRSIGDRIASSLGGKKKRFLGKEDREWPRLKSKYESSSNKPKKEDGKTDLPFSELPQWCEVNYHGGFSSDKQDIYEKVARFCFYNTNTLLANLSPKRFRSQNESTSPDWIQAQKEYKDYVTRNGVDLAITNDSSVHANASSSSSVGGVFMHKWCHEHAHKKMYEAGELLPIFERFRRRKYLDLLDAESILIY</sequence>
<evidence type="ECO:0000313" key="2">
    <source>
        <dbReference type="EMBL" id="CBY92580.1"/>
    </source>
</evidence>
<gene>
    <name evidence="2" type="ordered locus">HF1_05720</name>
</gene>
<protein>
    <submittedName>
        <fullName evidence="2">Uncharacterized protein</fullName>
    </submittedName>
</protein>
<dbReference type="AlphaFoldDB" id="E8ZHF9"/>
<dbReference type="HOGENOM" id="CLU_098620_4_0_14"/>
<proteinExistence type="predicted"/>
<reference evidence="2 3" key="1">
    <citation type="journal article" date="2011" name="J. Bacteriol.">
        <title>Complete genome sequence of Mycoplasma haemofelis, a hemotropic mycoplasma.</title>
        <authorList>
            <person name="Barker E.N."/>
            <person name="Helps C.R."/>
            <person name="Peters I.R."/>
            <person name="Darby A.C."/>
            <person name="Radford A.D."/>
            <person name="Tasker S."/>
        </authorList>
    </citation>
    <scope>NUCLEOTIDE SEQUENCE [LARGE SCALE GENOMIC DNA]</scope>
    <source>
        <strain evidence="2 3">Langford 1</strain>
    </source>
</reference>